<dbReference type="PANTHER" id="PTHR24348">
    <property type="entry name" value="SERINE/THREONINE-PROTEIN KINASE UNC-51-RELATED"/>
    <property type="match status" value="1"/>
</dbReference>
<dbReference type="AlphaFoldDB" id="A0AAE0ZYU1"/>
<dbReference type="GO" id="GO:0005524">
    <property type="term" value="F:ATP binding"/>
    <property type="evidence" value="ECO:0007669"/>
    <property type="project" value="UniProtKB-KW"/>
</dbReference>
<reference evidence="6" key="1">
    <citation type="journal article" date="2023" name="G3 (Bethesda)">
        <title>A reference genome for the long-term kleptoplast-retaining sea slug Elysia crispata morphotype clarki.</title>
        <authorList>
            <person name="Eastman K.E."/>
            <person name="Pendleton A.L."/>
            <person name="Shaikh M.A."/>
            <person name="Suttiyut T."/>
            <person name="Ogas R."/>
            <person name="Tomko P."/>
            <person name="Gavelis G."/>
            <person name="Widhalm J.R."/>
            <person name="Wisecaver J.H."/>
        </authorList>
    </citation>
    <scope>NUCLEOTIDE SEQUENCE</scope>
    <source>
        <strain evidence="6">ECLA1</strain>
    </source>
</reference>
<evidence type="ECO:0000256" key="2">
    <source>
        <dbReference type="ARBA" id="ARBA00022741"/>
    </source>
</evidence>
<comment type="caution">
    <text evidence="6">The sequence shown here is derived from an EMBL/GenBank/DDBJ whole genome shotgun (WGS) entry which is preliminary data.</text>
</comment>
<evidence type="ECO:0000313" key="7">
    <source>
        <dbReference type="Proteomes" id="UP001283361"/>
    </source>
</evidence>
<feature type="domain" description="Protein kinase" evidence="5">
    <location>
        <begin position="55"/>
        <end position="309"/>
    </location>
</feature>
<dbReference type="Proteomes" id="UP001283361">
    <property type="component" value="Unassembled WGS sequence"/>
</dbReference>
<dbReference type="GO" id="GO:0005776">
    <property type="term" value="C:autophagosome"/>
    <property type="evidence" value="ECO:0007669"/>
    <property type="project" value="TreeGrafter"/>
</dbReference>
<proteinExistence type="predicted"/>
<keyword evidence="1" id="KW-0808">Transferase</keyword>
<dbReference type="InterPro" id="IPR045269">
    <property type="entry name" value="Atg1-like"/>
</dbReference>
<evidence type="ECO:0000256" key="1">
    <source>
        <dbReference type="ARBA" id="ARBA00022679"/>
    </source>
</evidence>
<accession>A0AAE0ZYU1</accession>
<name>A0AAE0ZYU1_9GAST</name>
<keyword evidence="4" id="KW-0067">ATP-binding</keyword>
<dbReference type="SUPFAM" id="SSF56112">
    <property type="entry name" value="Protein kinase-like (PK-like)"/>
    <property type="match status" value="1"/>
</dbReference>
<dbReference type="CDD" id="cd00180">
    <property type="entry name" value="PKc"/>
    <property type="match status" value="1"/>
</dbReference>
<dbReference type="InterPro" id="IPR011009">
    <property type="entry name" value="Kinase-like_dom_sf"/>
</dbReference>
<keyword evidence="7" id="KW-1185">Reference proteome</keyword>
<dbReference type="GO" id="GO:0004674">
    <property type="term" value="F:protein serine/threonine kinase activity"/>
    <property type="evidence" value="ECO:0007669"/>
    <property type="project" value="InterPro"/>
</dbReference>
<dbReference type="EMBL" id="JAWDGP010002992">
    <property type="protein sequence ID" value="KAK3778193.1"/>
    <property type="molecule type" value="Genomic_DNA"/>
</dbReference>
<dbReference type="PANTHER" id="PTHR24348:SF22">
    <property type="entry name" value="NON-SPECIFIC SERINE_THREONINE PROTEIN KINASE"/>
    <property type="match status" value="1"/>
</dbReference>
<keyword evidence="3" id="KW-0418">Kinase</keyword>
<dbReference type="Gene3D" id="1.10.510.10">
    <property type="entry name" value="Transferase(Phosphotransferase) domain 1"/>
    <property type="match status" value="1"/>
</dbReference>
<evidence type="ECO:0000256" key="4">
    <source>
        <dbReference type="ARBA" id="ARBA00022840"/>
    </source>
</evidence>
<evidence type="ECO:0000259" key="5">
    <source>
        <dbReference type="PROSITE" id="PS50011"/>
    </source>
</evidence>
<dbReference type="GO" id="GO:0005829">
    <property type="term" value="C:cytosol"/>
    <property type="evidence" value="ECO:0007669"/>
    <property type="project" value="TreeGrafter"/>
</dbReference>
<sequence length="349" mass="39127">MDEIDFFLLDASDHEDSACVQDPLQQLYIQHQDKLKAAQDATDREDQAVTGTMGLEKVELLASGRSRVLRCRKTKVGDSPTEVAVKITSIHQDYDVNEKFDKEVYLLKKLGDLCVAKFVQAMSFPALGLTALVTEFYSDGNLVDALSSGRLSGQFQLSSVAFTLIDTVNDIHRRNIVHRDVCPENILISSSGIPVLSGFGSAVWLRPDEFLVRGVSGSRPYLAPEIVEKPFEYHDSYRADIFSLGMVICRVLFPQIFRPSAPELLKTLATTIFPYEDILAVFKDLVTHLISVDLDERYDSRDMQDYMFIHCTRILRIRQRLDAANGIPPIFDSVHVESFSCGKPKAKAA</sequence>
<dbReference type="GO" id="GO:0000407">
    <property type="term" value="C:phagophore assembly site"/>
    <property type="evidence" value="ECO:0007669"/>
    <property type="project" value="TreeGrafter"/>
</dbReference>
<dbReference type="PROSITE" id="PS00109">
    <property type="entry name" value="PROTEIN_KINASE_TYR"/>
    <property type="match status" value="1"/>
</dbReference>
<dbReference type="PROSITE" id="PS50011">
    <property type="entry name" value="PROTEIN_KINASE_DOM"/>
    <property type="match status" value="1"/>
</dbReference>
<dbReference type="GO" id="GO:0010506">
    <property type="term" value="P:regulation of autophagy"/>
    <property type="evidence" value="ECO:0007669"/>
    <property type="project" value="InterPro"/>
</dbReference>
<evidence type="ECO:0000313" key="6">
    <source>
        <dbReference type="EMBL" id="KAK3778193.1"/>
    </source>
</evidence>
<dbReference type="GO" id="GO:0016020">
    <property type="term" value="C:membrane"/>
    <property type="evidence" value="ECO:0007669"/>
    <property type="project" value="TreeGrafter"/>
</dbReference>
<dbReference type="Pfam" id="PF00069">
    <property type="entry name" value="Pkinase"/>
    <property type="match status" value="1"/>
</dbReference>
<protein>
    <recommendedName>
        <fullName evidence="5">Protein kinase domain-containing protein</fullName>
    </recommendedName>
</protein>
<organism evidence="6 7">
    <name type="scientific">Elysia crispata</name>
    <name type="common">lettuce slug</name>
    <dbReference type="NCBI Taxonomy" id="231223"/>
    <lineage>
        <taxon>Eukaryota</taxon>
        <taxon>Metazoa</taxon>
        <taxon>Spiralia</taxon>
        <taxon>Lophotrochozoa</taxon>
        <taxon>Mollusca</taxon>
        <taxon>Gastropoda</taxon>
        <taxon>Heterobranchia</taxon>
        <taxon>Euthyneura</taxon>
        <taxon>Panpulmonata</taxon>
        <taxon>Sacoglossa</taxon>
        <taxon>Placobranchoidea</taxon>
        <taxon>Plakobranchidae</taxon>
        <taxon>Elysia</taxon>
    </lineage>
</organism>
<dbReference type="GO" id="GO:0000045">
    <property type="term" value="P:autophagosome assembly"/>
    <property type="evidence" value="ECO:0007669"/>
    <property type="project" value="TreeGrafter"/>
</dbReference>
<dbReference type="InterPro" id="IPR000719">
    <property type="entry name" value="Prot_kinase_dom"/>
</dbReference>
<gene>
    <name evidence="6" type="ORF">RRG08_052151</name>
</gene>
<evidence type="ECO:0000256" key="3">
    <source>
        <dbReference type="ARBA" id="ARBA00022777"/>
    </source>
</evidence>
<dbReference type="InterPro" id="IPR008266">
    <property type="entry name" value="Tyr_kinase_AS"/>
</dbReference>
<keyword evidence="2" id="KW-0547">Nucleotide-binding</keyword>